<feature type="domain" description="DUF11" evidence="1">
    <location>
        <begin position="907"/>
        <end position="1012"/>
    </location>
</feature>
<dbReference type="InterPro" id="IPR047589">
    <property type="entry name" value="DUF11_rpt"/>
</dbReference>
<protein>
    <submittedName>
        <fullName evidence="2">Ig-like domain-containing protein</fullName>
    </submittedName>
</protein>
<dbReference type="Gene3D" id="2.60.40.3440">
    <property type="match status" value="1"/>
</dbReference>
<feature type="domain" description="DUF11" evidence="1">
    <location>
        <begin position="1127"/>
        <end position="1232"/>
    </location>
</feature>
<feature type="domain" description="DUF11" evidence="1">
    <location>
        <begin position="1677"/>
        <end position="1784"/>
    </location>
</feature>
<feature type="domain" description="DUF11" evidence="1">
    <location>
        <begin position="1457"/>
        <end position="1562"/>
    </location>
</feature>
<gene>
    <name evidence="2" type="ORF">OL497_15900</name>
</gene>
<dbReference type="PANTHER" id="PTHR34819">
    <property type="entry name" value="LARGE CYSTEINE-RICH PERIPLASMIC PROTEIN OMCB"/>
    <property type="match status" value="1"/>
</dbReference>
<feature type="domain" description="DUF11" evidence="1">
    <location>
        <begin position="1897"/>
        <end position="2002"/>
    </location>
</feature>
<feature type="domain" description="DUF11" evidence="1">
    <location>
        <begin position="2007"/>
        <end position="2112"/>
    </location>
</feature>
<dbReference type="InterPro" id="IPR001434">
    <property type="entry name" value="OmcB-like_DUF11"/>
</dbReference>
<dbReference type="PANTHER" id="PTHR34819:SF3">
    <property type="entry name" value="CELL SURFACE PROTEIN"/>
    <property type="match status" value="1"/>
</dbReference>
<feature type="domain" description="DUF11" evidence="1">
    <location>
        <begin position="1017"/>
        <end position="1124"/>
    </location>
</feature>
<name>A0ABT3INU9_9BACT</name>
<feature type="non-terminal residue" evidence="2">
    <location>
        <position position="2192"/>
    </location>
</feature>
<evidence type="ECO:0000313" key="2">
    <source>
        <dbReference type="EMBL" id="MCW3485394.1"/>
    </source>
</evidence>
<feature type="domain" description="DUF11" evidence="1">
    <location>
        <begin position="464"/>
        <end position="569"/>
    </location>
</feature>
<feature type="domain" description="DUF11" evidence="1">
    <location>
        <begin position="354"/>
        <end position="451"/>
    </location>
</feature>
<dbReference type="Pfam" id="PF17963">
    <property type="entry name" value="Big_9"/>
    <property type="match status" value="1"/>
</dbReference>
<keyword evidence="3" id="KW-1185">Reference proteome</keyword>
<dbReference type="Pfam" id="PF01345">
    <property type="entry name" value="DUF11"/>
    <property type="match status" value="17"/>
</dbReference>
<feature type="domain" description="DUF11" evidence="1">
    <location>
        <begin position="684"/>
        <end position="789"/>
    </location>
</feature>
<dbReference type="NCBIfam" id="TIGR01451">
    <property type="entry name" value="B_ant_repeat"/>
    <property type="match status" value="17"/>
</dbReference>
<dbReference type="Proteomes" id="UP001207742">
    <property type="component" value="Unassembled WGS sequence"/>
</dbReference>
<comment type="caution">
    <text evidence="2">The sequence shown here is derived from an EMBL/GenBank/DDBJ whole genome shotgun (WGS) entry which is preliminary data.</text>
</comment>
<dbReference type="InterPro" id="IPR051172">
    <property type="entry name" value="Chlamydia_OmcB"/>
</dbReference>
<feature type="domain" description="DUF11" evidence="1">
    <location>
        <begin position="1567"/>
        <end position="1674"/>
    </location>
</feature>
<dbReference type="RefSeq" id="WP_264731796.1">
    <property type="nucleotide sequence ID" value="NZ_JAPDNS010000002.1"/>
</dbReference>
<accession>A0ABT3INU9</accession>
<feature type="domain" description="DUF11" evidence="1">
    <location>
        <begin position="1787"/>
        <end position="1892"/>
    </location>
</feature>
<dbReference type="EMBL" id="JAPDNS010000002">
    <property type="protein sequence ID" value="MCW3485394.1"/>
    <property type="molecule type" value="Genomic_DNA"/>
</dbReference>
<evidence type="ECO:0000313" key="3">
    <source>
        <dbReference type="Proteomes" id="UP001207742"/>
    </source>
</evidence>
<feature type="domain" description="DUF11" evidence="1">
    <location>
        <begin position="1347"/>
        <end position="1452"/>
    </location>
</feature>
<feature type="domain" description="DUF11" evidence="1">
    <location>
        <begin position="574"/>
        <end position="679"/>
    </location>
</feature>
<evidence type="ECO:0000259" key="1">
    <source>
        <dbReference type="Pfam" id="PF01345"/>
    </source>
</evidence>
<organism evidence="2 3">
    <name type="scientific">Chitinophaga nivalis</name>
    <dbReference type="NCBI Taxonomy" id="2991709"/>
    <lineage>
        <taxon>Bacteria</taxon>
        <taxon>Pseudomonadati</taxon>
        <taxon>Bacteroidota</taxon>
        <taxon>Chitinophagia</taxon>
        <taxon>Chitinophagales</taxon>
        <taxon>Chitinophagaceae</taxon>
        <taxon>Chitinophaga</taxon>
    </lineage>
</organism>
<sequence length="2192" mass="227410">MKIKTPASGAYVNIIPDIAWQSSTYFWQGMKDVTALVQQSGTYTVANIDSDPQPPATNGYPPYAGWSLWVEYEYPFSDVSHNFRMISLTDGFKYVTGGSNDVTATGFKVPENTSVAIDGEAGWFIGGANAPWNDAVTYNRPATGSSAALNNFFLSDAVNPANNPLNESRSYRGSPVTSGRNPASSFSYTNAASGNDVAFPWFDLDVIDISALLVRGQTQYTLKFYPQANGAPGGCNAPYGCDDWNQPGYLYTSIRVVPPIAVNDTVSTPVNTAVTIPVLNNDIVFGDALDPATVTITQQPLNGVLTVNADGTVTYTPNAGFTGQDNFKYTVKDVSGSLSNEATGIITIGAKPILSIVKTADKHTITPGSQVTFTIVLSNTGLADSLGVRVIEKPAGFTYVSSSASSGTYDNATKTWIVDALKDSLESLTLVMTANGTGPYSNVAGIGDPDDPVNPRDTTLFSALNILKTVDKGSVKSGDQVTFTVTVENTGLRDTLGLEVNDLSEGFTYVSNTTTSGSYNSGSGVWTVDVLKGSTQTLTLVMTANASGPYGNVAVVGDPGDPTNPRDTARFAVLSIQKTADKNVVKPGDAVTFTVSVTNSGLKDTLGLQVTDQPQGFTYVSNTTTSGSYNSGSGIWTVDALKGSTQTLTLVMTANANGPYGNVAVIGDPVDPTNPRDTARFAVLSIKKTADKNVVKPGDAVTFTVSVTNSGLKDTLGLQVTDQPQGFTYVSSSVSNGSYNSGSGIWTVDALKGSTQTLTLVMTANGSGPYGNVAVIGDPVDPTNPRDTARFAVLSIKKTADKNVVKPDDEVSFTVSVTNSGLKDTLGLQVTDQPQGFTYVSNTTTSGSYNSGSGVWTLDALKGSTQTLTLVMTANGSGPYGNVAVIGDPVDPVDPTNPRDTARFAVLSIKKTVDKSVVKPGDAVSFTVSVTNSGLKDTLGLQVTDQPQGFTYVSNTTTSGSYNSGSGIWTVDALKGSTQTLTLVMTANASGPYGNVAVIGDPVDPTNPRDTARFAVLSIKKTVDKNVVKPGDAVTFTVSVTNSGLKDTLGLQVTDQPQGFTYVSSTTTSGSYNSGSGIWTVDALKGSTQTLTLVMTANASGPYGNVAVIGDPVDPTTPRDTARFAVLSITKTADKNVVKPGEVVTFTVSVTNSGLKDTLGLQVTDQPQGFTYVSNTTTSGSYNSGSGVWTVDVLKGSTQTLTLVMTANASGPYGNVAVVGDPGDPTNPRDTARFAVLSIQKTADKNVVKPGDAVTFTVSVTNSGLKDTLGLQVTDQPQGFTYVSSSVSNGSYNSGSGIWTVDALKGSTQTLTLVMTANASGPYGNVAVIGDPVDPTTPRDTARFAVLSITKTADKNVVKPGDAVTFTVSVTNSGLKDTLGLQVTDQPQGFTYVSNTTTSGSYNSGSGVWTVDALKGSTQTLTLVMTANANGPYGNVAVIGDPVDPTNPRDTARFAVLSITKTADKNVVKPGDAVTFTVSVTNSGLKDTLGLQVTDQPQGFTYVSNTTTSGSYNSGSGVWTLDALKGSTQTLTLVMTANASGPYGNVAVIGDPVDPTNPRDTARFAVLSIKKTVDKSVVKPGDAVTFTVSVTNSGLKDTLGLQVTDQPQGFTYVSSTVSNGSYNSGSGIWTVDALKGSTQILTLVMTANASGPYGNVAVIGDPVDPTTPRDTARFAVLSIQKTADKNVVKPGEVVTFTVSVTNSGLKDTLGLAVTDQPQGFTYVSSSVSNGSYNSGSGIWTVDALKGSTQTLTLVMTANASGPYGNVAVVGDPVDPTTPRDTARFAVLSIKKTADKSVVKPGDAVTFTVSVTNSGLKDTLGLQVTDQPQGFIYVSSSVSNGSYNSGNGIWTVDALKGSTQTLTLVMTANASGPYGNVAVIGDPVDPTNPRDTARFAVLSIQKTADKNVVKPGDAVSFTVSVTNSGLKDTLGLQVTDQPQGFTYVSSSVSNGSYNSGSGIWTVDALKGSTQTLTLVMTANANGPYGNVAVIGDPVDPTNPRDTARFAVLSIKKTADKNVVKPGDAVTFTVSVTNSGLKDTLGLQVTDQPQGFTYVSNTTTSGSYNSGSGIWTVDALKGSTQTLTLVMTANASGPYGNVAVIGDPVDPTNPRDTARFAVLSIKKTADKNVVKPGDVVTFTVSVTNSGLKDTLSLQVTDQPQGFTYVSNTTTSGSYNSGSGIWTVDALKGSTQTLT</sequence>
<feature type="domain" description="DUF11" evidence="1">
    <location>
        <begin position="1237"/>
        <end position="1344"/>
    </location>
</feature>
<feature type="domain" description="DUF11" evidence="1">
    <location>
        <begin position="794"/>
        <end position="898"/>
    </location>
</feature>
<reference evidence="2 3" key="1">
    <citation type="submission" date="2022-10" db="EMBL/GenBank/DDBJ databases">
        <title>Chitinophaga nivalis PC15 sp. nov., isolated from Pyeongchang county, South Korea.</title>
        <authorList>
            <person name="Trinh H.N."/>
        </authorList>
    </citation>
    <scope>NUCLEOTIDE SEQUENCE [LARGE SCALE GENOMIC DNA]</scope>
    <source>
        <strain evidence="2 3">PC14</strain>
    </source>
</reference>
<proteinExistence type="predicted"/>
<feature type="domain" description="DUF11" evidence="1">
    <location>
        <begin position="2117"/>
        <end position="2190"/>
    </location>
</feature>